<dbReference type="PANTHER" id="PTHR45527:SF1">
    <property type="entry name" value="FATTY ACID SYNTHASE"/>
    <property type="match status" value="1"/>
</dbReference>
<protein>
    <submittedName>
        <fullName evidence="9">Amino acid adenylation domain-containing protein</fullName>
    </submittedName>
</protein>
<dbReference type="FunFam" id="2.30.38.10:FF:000001">
    <property type="entry name" value="Non-ribosomal peptide synthetase PvdI"/>
    <property type="match status" value="1"/>
</dbReference>
<reference evidence="9 10" key="1">
    <citation type="submission" date="2018-10" db="EMBL/GenBank/DDBJ databases">
        <title>Isolation from soil.</title>
        <authorList>
            <person name="Hu J."/>
        </authorList>
    </citation>
    <scope>NUCLEOTIDE SEQUENCE [LARGE SCALE GENOMIC DNA]</scope>
    <source>
        <strain evidence="9 10">NEAU-Ht49</strain>
    </source>
</reference>
<evidence type="ECO:0000259" key="8">
    <source>
        <dbReference type="PROSITE" id="PS50075"/>
    </source>
</evidence>
<dbReference type="Gene3D" id="3.30.300.30">
    <property type="match status" value="3"/>
</dbReference>
<dbReference type="Pfam" id="PF13193">
    <property type="entry name" value="AMP-binding_C"/>
    <property type="match status" value="3"/>
</dbReference>
<dbReference type="FunFam" id="3.40.50.980:FF:000001">
    <property type="entry name" value="Non-ribosomal peptide synthetase"/>
    <property type="match status" value="2"/>
</dbReference>
<dbReference type="GO" id="GO:0031177">
    <property type="term" value="F:phosphopantetheine binding"/>
    <property type="evidence" value="ECO:0007669"/>
    <property type="project" value="InterPro"/>
</dbReference>
<dbReference type="InterPro" id="IPR020845">
    <property type="entry name" value="AMP-binding_CS"/>
</dbReference>
<dbReference type="InterPro" id="IPR020806">
    <property type="entry name" value="PKS_PP-bd"/>
</dbReference>
<evidence type="ECO:0000256" key="4">
    <source>
        <dbReference type="ARBA" id="ARBA00022553"/>
    </source>
</evidence>
<feature type="domain" description="Carrier" evidence="8">
    <location>
        <begin position="1997"/>
        <end position="2072"/>
    </location>
</feature>
<dbReference type="InterPro" id="IPR010060">
    <property type="entry name" value="NRPS_synth"/>
</dbReference>
<dbReference type="GO" id="GO:0072330">
    <property type="term" value="P:monocarboxylic acid biosynthetic process"/>
    <property type="evidence" value="ECO:0007669"/>
    <property type="project" value="UniProtKB-ARBA"/>
</dbReference>
<dbReference type="InterPro" id="IPR045851">
    <property type="entry name" value="AMP-bd_C_sf"/>
</dbReference>
<dbReference type="SMART" id="SM00823">
    <property type="entry name" value="PKS_PP"/>
    <property type="match status" value="3"/>
</dbReference>
<dbReference type="Gene3D" id="3.30.559.30">
    <property type="entry name" value="Nonribosomal peptide synthetase, condensation domain"/>
    <property type="match status" value="4"/>
</dbReference>
<keyword evidence="5" id="KW-0677">Repeat</keyword>
<dbReference type="GO" id="GO:0043041">
    <property type="term" value="P:amino acid activation for nonribosomal peptide biosynthetic process"/>
    <property type="evidence" value="ECO:0007669"/>
    <property type="project" value="TreeGrafter"/>
</dbReference>
<dbReference type="InterPro" id="IPR010071">
    <property type="entry name" value="AA_adenyl_dom"/>
</dbReference>
<dbReference type="Pfam" id="PF00550">
    <property type="entry name" value="PP-binding"/>
    <property type="match status" value="3"/>
</dbReference>
<evidence type="ECO:0000313" key="9">
    <source>
        <dbReference type="EMBL" id="RMI39349.1"/>
    </source>
</evidence>
<feature type="region of interest" description="Disordered" evidence="7">
    <location>
        <begin position="3055"/>
        <end position="3077"/>
    </location>
</feature>
<dbReference type="CDD" id="cd19543">
    <property type="entry name" value="DCL_NRPS"/>
    <property type="match status" value="1"/>
</dbReference>
<comment type="caution">
    <text evidence="9">The sequence shown here is derived from an EMBL/GenBank/DDBJ whole genome shotgun (WGS) entry which is preliminary data.</text>
</comment>
<dbReference type="EMBL" id="RFFG01000069">
    <property type="protein sequence ID" value="RMI39349.1"/>
    <property type="molecule type" value="Genomic_DNA"/>
</dbReference>
<dbReference type="FunFam" id="3.30.300.30:FF:000010">
    <property type="entry name" value="Enterobactin synthetase component F"/>
    <property type="match status" value="2"/>
</dbReference>
<evidence type="ECO:0000256" key="3">
    <source>
        <dbReference type="ARBA" id="ARBA00022450"/>
    </source>
</evidence>
<dbReference type="CDD" id="cd19540">
    <property type="entry name" value="LCL_NRPS-like"/>
    <property type="match status" value="2"/>
</dbReference>
<dbReference type="SUPFAM" id="SSF47336">
    <property type="entry name" value="ACP-like"/>
    <property type="match status" value="3"/>
</dbReference>
<dbReference type="InterPro" id="IPR006162">
    <property type="entry name" value="Ppantetheine_attach_site"/>
</dbReference>
<accession>A0A3M2LPI2</accession>
<dbReference type="PANTHER" id="PTHR45527">
    <property type="entry name" value="NONRIBOSOMAL PEPTIDE SYNTHETASE"/>
    <property type="match status" value="1"/>
</dbReference>
<evidence type="ECO:0000256" key="2">
    <source>
        <dbReference type="ARBA" id="ARBA00006432"/>
    </source>
</evidence>
<dbReference type="SUPFAM" id="SSF52777">
    <property type="entry name" value="CoA-dependent acyltransferases"/>
    <property type="match status" value="8"/>
</dbReference>
<dbReference type="Pfam" id="PF00668">
    <property type="entry name" value="Condensation"/>
    <property type="match status" value="4"/>
</dbReference>
<dbReference type="InterPro" id="IPR023213">
    <property type="entry name" value="CAT-like_dom_sf"/>
</dbReference>
<dbReference type="PROSITE" id="PS50075">
    <property type="entry name" value="CARRIER"/>
    <property type="match status" value="3"/>
</dbReference>
<comment type="cofactor">
    <cofactor evidence="1">
        <name>pantetheine 4'-phosphate</name>
        <dbReference type="ChEBI" id="CHEBI:47942"/>
    </cofactor>
</comment>
<dbReference type="GO" id="GO:0044550">
    <property type="term" value="P:secondary metabolite biosynthetic process"/>
    <property type="evidence" value="ECO:0007669"/>
    <property type="project" value="UniProtKB-ARBA"/>
</dbReference>
<dbReference type="FunFam" id="1.10.1200.10:FF:000005">
    <property type="entry name" value="Nonribosomal peptide synthetase 1"/>
    <property type="match status" value="1"/>
</dbReference>
<gene>
    <name evidence="9" type="ORF">EBO15_29980</name>
</gene>
<dbReference type="NCBIfam" id="TIGR01733">
    <property type="entry name" value="AA-adenyl-dom"/>
    <property type="match status" value="3"/>
</dbReference>
<dbReference type="Gene3D" id="3.30.559.10">
    <property type="entry name" value="Chloramphenicol acetyltransferase-like domain"/>
    <property type="match status" value="4"/>
</dbReference>
<dbReference type="PROSITE" id="PS00012">
    <property type="entry name" value="PHOSPHOPANTETHEINE"/>
    <property type="match status" value="3"/>
</dbReference>
<dbReference type="RefSeq" id="WP_122197824.1">
    <property type="nucleotide sequence ID" value="NZ_JBHSKC010000015.1"/>
</dbReference>
<dbReference type="Gene3D" id="2.30.38.10">
    <property type="entry name" value="Luciferase, Domain 3"/>
    <property type="match status" value="1"/>
</dbReference>
<organism evidence="9 10">
    <name type="scientific">Actinomadura harenae</name>
    <dbReference type="NCBI Taxonomy" id="2483351"/>
    <lineage>
        <taxon>Bacteria</taxon>
        <taxon>Bacillati</taxon>
        <taxon>Actinomycetota</taxon>
        <taxon>Actinomycetes</taxon>
        <taxon>Streptosporangiales</taxon>
        <taxon>Thermomonosporaceae</taxon>
        <taxon>Actinomadura</taxon>
    </lineage>
</organism>
<evidence type="ECO:0000256" key="1">
    <source>
        <dbReference type="ARBA" id="ARBA00001957"/>
    </source>
</evidence>
<sequence>MARSAPAEVWPLSPLQEGLLFHARHAEGNADVYVATQALELAGDLDENLLRGAWEAVLARHAALRACFRRRGSGAPVQMIPREVALPWRVVDLSGLPADAADEEARRLAADDRARPFDLTAPPLLRLTLIRLAPDRHRLVLTTHHIILDGWSLPVLLRELAELYRSDGDASGLPPVTSYRDYLRWLARQDRDAARRAWAEALDGASEPTLVAPALRDAEPVLPRTARGTVDRDRTAALRDLARARGLTPNTVVQALWAVLVGRLSGRDDVVFGTTVAGRPMELPGVEHTLGLFVNTVPVRVRLSPARPFADLLDDLQLRQSALIDHQHLGLAEIQRIAGPGAGFDALLAYESYPRAQGGPPRFGGLTITRAVSEDASHYPLTLVVDPHDEMDLQLTYRPDAFGDDAAAGLLDRFARMLEQVTADPDVRLCDLEVLRPDERRPAVTADEAATPLVDGASLVDLFEAQADRAPAAVAVVSGETRWTYAELDARANRIAHTLRARGVGAEDLVGVRLERSADLVAALLGVLKAGAAYLPVDPSYPAERIALLLDDARPAVVVDDGFLRGLSADETRVGVRVAPFQAAYVIYTSGSTGRPKGVVVPHSNVVALLGAARSRFDFGAEDAWALFHSFAFDFSVWELWGALGFGGRLVVVPWEVSRSPVDLVRLLAAERVTVLNQTPSAFYQLMDVEGLPEVGLRWVVFGGEALDVTRLGGWFARCPGTSLVNMFGITETTVHVTWGLLDEQTCAPGNGSVVGSALPGYQVYLLDAWLRPVPSGVIGEIYVAGTGVARGYLNRAGLSGSRFVADVFGTGARMYRSGDLARWRPDGTLDYLGRADAQIQLRGFRVELGEIEAVIAGHAGVSQVAVVVREDQPDAQRLVAYLVGDADPRAVRAHVAGRLPEYMVPAAFVTLDDLPMTVNGKLDRAALPAPDLAAPGRGRLPRTPAEEVLCGLFAEVLGVSSVGADDSFFDLGGDSLLAMRLIARLRAVLDAEVGIRELFATPTVAGVARLVENERGVPVVPLAARERPDRIPLSFAQQRMWFLNRLEGAGAGAAYNMPLVLRLSGDLDAPALEAALGDLADRHETLRTVFPDRDGTPCQRILPGAEGRPAPAVDEVAEADVNAIVAREVGREFDLARELPWRVRLLRLSATESVLVIVVHHIAGDGWSLGLLADDLRTAYAARRNGAGPDWAPLAVQYADYALWQREVMGDPDDPGSLIAEQLAYWRQALAGAPEELALPGDRPRPAEASFQGGAVPLEVGAATHARLVEVAQRRGVTMFMVVQAALAMLLARLGAGTDIPIGTVTAGRGDAATEDLAGFFLNTLVLRTDVGGDPSFTDLLARVRDTDLAAYAHQDLPFERLVEALNPARSLARHPLFQVMLTLHNTPRADRPWELPGLRVRPLPPAEGAVPAKFDLTLGLRESRDEHGRPAGVSGDLQYAADLFDRSTAERLAERLTGLLDQVAADPRARLGQLDVLTDAEARDVLALRDAPVPAVRDASLVDLFAERVDRAPDATAVVSGETRWTYGELDARSDGVAAGLTERGVRAGDLVGVVLERSADLVAVLLGVLKTGAAYVPVDPSYPAERVAFTLADADPALVVCAPATEHVLPAGRARWVLDGTRPGTFPRRRVVPGTPAYVIYTSGSTGRPKGVVVPHSNVVALLGAARSRFDFGVDDGWALFHSFAFDFSVWELWGALGFGGRLVVVPWEVSRSPVDLVRLLAAERVTVLNQTPSAFYQLMDVEGLPEVGLRWVVFGGEALDVTRLGGWFARCPGTSLVNMFGITETTVHVTRGLLDEQTCAPGNGSVVGSALPGYQVYVLDAWLRPVPPGVVGEIYVAGTGVARGYLNRAGLSAGRFVADIFGTGARMYRSGDLARRRPDGTLDYLGRADAQIQLRGFRVELGEIEAAVLDCPGVRQAAVVVREDQADTQRLVAYLVGDADPRAVRAHVAGRLPDHMVPAVFVTLDGLPITVNGKLDHAALPAPDLVGLAKGRPAATPAEEVVCGLFADVLGLETVGADDSFFDLGGDSLLAMRLIARARAVLDAEVGIRELFATPTAAGIARLVENERGASLPPLAARERPERVPLSFAQQRMWFLNQLEGDDTRAAYNVSHVVRLNGDLDVTALDTALGDLADRHETLRTVFPDRDGTPYQRILHGPTGRPGLLVRPVPSAELRAVLDDETAHGFDLARELPWRVRLLRLSATESVLVIVVHHIAVDGLSLNVLVRDLATAYAARRAGGPPDWAPLAVQYADYALWQREVMGDPDDPGSLIAEQLAYWRQALAGAPEELALPGDRPRPAEASFRGALVPIRLDADAHGRLVQVARSNGVTLFMIAQAALAMLLARLGAGTDIPIGTAIAGRGDAATEDLAGYFVNTLVLRTDVGGDPSFTDLLARVRDTDLAAYAHQDLPFERLVEALNPARSLARHPLFQVTLAVVPFAPDDWSLPGLRTEPVPAQAPSAKFDLSVTLEERLRDGVPAGLGGAIQYATDLFDEATAADLADRLARVLGQVAADPGVRVGELEILSPEQRRTLLVDWNDTGTPLPEETLVDAFDRRVAAAPGDLAVLDEDTGLTYAELDAHANRLARELIARGTGPESVVAVLLERSVLLPGVLLGVMKSGAAYLPIDPEYPADRVRDLLSDAAPQAVVCARNTEHLLSRDHPALHASVPEPDVSVLVLDDPATAAALAGRPAAPVTDADRARPLRPAHPAYLMYTSGSTGRPKGTVLTHRAVLNKLATQRDDYGITREDTALHKTSVGFDVSVWELFLPLTSGAATVIARPGGQRDPRHLAELIERTGVTIAEFVPSLLAAFLREDGAAGRARGLRHVLSGGEALSAGLVAEFHDLLDAPLHNCYGPTEAAIGVTGRPCPPGAGPGPVPIGRPVHNTRVYVLDEFLRPLPPGSVGELYVSGAQLARGYAGRAALTAERFVACPFGTFGERMYRTGDLARWTRDGELVHAGRADEQVKLRGIRIEPGEVEAVLADHPSVGRAVVVVREDRPGIRRLVGYVTGPDADPAELRAHAASRLPDALVPAAVVVLGELPALPNGKLDRRALPAPGPSAGTAGGRPPATPAEATLCGLFADLLGLAEVGADDSFFTLGGDSIMSMLLVSRARRAGIEISARQVFEAKTPAGLARVAGTARPAATAPADDGTGELPLTPVMRDTAERAGAAALTGTFCQTMLVTAPAGLDLDRLVTAVQALLDRHDMLRARLDGAADRLVVPPAGTVPASGLVRRADLAELADGAPVRAAMGRLDPRAGTMLQAVWFDAGPDRPGRVLLAVHHLVVDGVSWRILLPDLAAAYAGTELEPVPTSFRRWSQGLVEQAEDPARVAELPLWERMLDGPAALFDAAPPRPAGGPGSVRTTAVVPAEVTAALLTRVPAAFHAGIEDVLLAGLVAALGERRRHHDGRDLTGGVLVDLEGHGREPLAPDMDLARTVGWFTDLHPVRLDPGVLDHASVRAGGHAAGALVKRVKEQLRAVPADGLGYGLLRRLNPRTAEAMARLPVPRLAFNYLGRFAAETSGAPGPWQPAGVTALGGGTDPGMSATHALEAGGLVHDLPEGPRLTLALSGGADLFTRAGLDDLADRWAAMLGGLAAHAAEGGGGHTPSDFTLVSLGQDQIDELQSGLAGEFG</sequence>
<dbReference type="NCBIfam" id="NF003417">
    <property type="entry name" value="PRK04813.1"/>
    <property type="match status" value="3"/>
</dbReference>
<dbReference type="InterPro" id="IPR000873">
    <property type="entry name" value="AMP-dep_synth/lig_dom"/>
</dbReference>
<dbReference type="Gene3D" id="1.10.1200.10">
    <property type="entry name" value="ACP-like"/>
    <property type="match status" value="3"/>
</dbReference>
<dbReference type="Gene3D" id="3.40.50.12780">
    <property type="entry name" value="N-terminal domain of ligase-like"/>
    <property type="match status" value="2"/>
</dbReference>
<dbReference type="PROSITE" id="PS00455">
    <property type="entry name" value="AMP_BINDING"/>
    <property type="match status" value="3"/>
</dbReference>
<evidence type="ECO:0000313" key="10">
    <source>
        <dbReference type="Proteomes" id="UP000282674"/>
    </source>
</evidence>
<name>A0A3M2LPI2_9ACTN</name>
<keyword evidence="3" id="KW-0596">Phosphopantetheine</keyword>
<evidence type="ECO:0000256" key="7">
    <source>
        <dbReference type="SAM" id="MobiDB-lite"/>
    </source>
</evidence>
<dbReference type="Proteomes" id="UP000282674">
    <property type="component" value="Unassembled WGS sequence"/>
</dbReference>
<evidence type="ECO:0000256" key="6">
    <source>
        <dbReference type="ARBA" id="ARBA00023194"/>
    </source>
</evidence>
<dbReference type="FunFam" id="3.40.50.12780:FF:000012">
    <property type="entry name" value="Non-ribosomal peptide synthetase"/>
    <property type="match status" value="3"/>
</dbReference>
<keyword evidence="4" id="KW-0597">Phosphoprotein</keyword>
<keyword evidence="10" id="KW-1185">Reference proteome</keyword>
<feature type="domain" description="Carrier" evidence="8">
    <location>
        <begin position="941"/>
        <end position="1016"/>
    </location>
</feature>
<dbReference type="InterPro" id="IPR025110">
    <property type="entry name" value="AMP-bd_C"/>
</dbReference>
<feature type="compositionally biased region" description="Low complexity" evidence="7">
    <location>
        <begin position="3066"/>
        <end position="3077"/>
    </location>
</feature>
<dbReference type="SUPFAM" id="SSF56801">
    <property type="entry name" value="Acetyl-CoA synthetase-like"/>
    <property type="match status" value="3"/>
</dbReference>
<dbReference type="NCBIfam" id="TIGR01720">
    <property type="entry name" value="NRPS-para261"/>
    <property type="match status" value="1"/>
</dbReference>
<dbReference type="Pfam" id="PF00501">
    <property type="entry name" value="AMP-binding"/>
    <property type="match status" value="3"/>
</dbReference>
<dbReference type="GO" id="GO:0003824">
    <property type="term" value="F:catalytic activity"/>
    <property type="evidence" value="ECO:0007669"/>
    <property type="project" value="InterPro"/>
</dbReference>
<dbReference type="Gene3D" id="3.40.50.980">
    <property type="match status" value="2"/>
</dbReference>
<dbReference type="InterPro" id="IPR001242">
    <property type="entry name" value="Condensation_dom"/>
</dbReference>
<dbReference type="InterPro" id="IPR009081">
    <property type="entry name" value="PP-bd_ACP"/>
</dbReference>
<dbReference type="OrthoDB" id="3671989at2"/>
<evidence type="ECO:0000256" key="5">
    <source>
        <dbReference type="ARBA" id="ARBA00022737"/>
    </source>
</evidence>
<dbReference type="InterPro" id="IPR036736">
    <property type="entry name" value="ACP-like_sf"/>
</dbReference>
<comment type="similarity">
    <text evidence="2">Belongs to the ATP-dependent AMP-binding enzyme family.</text>
</comment>
<dbReference type="FunFam" id="1.10.1200.10:FF:000016">
    <property type="entry name" value="Non-ribosomal peptide synthase"/>
    <property type="match status" value="2"/>
</dbReference>
<proteinExistence type="inferred from homology"/>
<keyword evidence="6" id="KW-0045">Antibiotic biosynthesis</keyword>
<dbReference type="GO" id="GO:0017000">
    <property type="term" value="P:antibiotic biosynthetic process"/>
    <property type="evidence" value="ECO:0007669"/>
    <property type="project" value="UniProtKB-KW"/>
</dbReference>
<dbReference type="InterPro" id="IPR042099">
    <property type="entry name" value="ANL_N_sf"/>
</dbReference>
<feature type="domain" description="Carrier" evidence="8">
    <location>
        <begin position="3075"/>
        <end position="3149"/>
    </location>
</feature>
<dbReference type="GO" id="GO:0008610">
    <property type="term" value="P:lipid biosynthetic process"/>
    <property type="evidence" value="ECO:0007669"/>
    <property type="project" value="UniProtKB-ARBA"/>
</dbReference>
<dbReference type="CDD" id="cd17643">
    <property type="entry name" value="A_NRPS_Cytc1-like"/>
    <property type="match status" value="2"/>
</dbReference>
<dbReference type="GO" id="GO:0005829">
    <property type="term" value="C:cytosol"/>
    <property type="evidence" value="ECO:0007669"/>
    <property type="project" value="TreeGrafter"/>
</dbReference>